<evidence type="ECO:0000313" key="3">
    <source>
        <dbReference type="EMBL" id="KGF46552.1"/>
    </source>
</evidence>
<feature type="domain" description="LarA-like N-terminal" evidence="1">
    <location>
        <begin position="8"/>
        <end position="208"/>
    </location>
</feature>
<dbReference type="GO" id="GO:0050043">
    <property type="term" value="F:lactate racemase activity"/>
    <property type="evidence" value="ECO:0007669"/>
    <property type="project" value="InterPro"/>
</dbReference>
<dbReference type="Proteomes" id="UP000029628">
    <property type="component" value="Unassembled WGS sequence"/>
</dbReference>
<evidence type="ECO:0000259" key="2">
    <source>
        <dbReference type="Pfam" id="PF21113"/>
    </source>
</evidence>
<accession>A0A096BUY1</accession>
<dbReference type="EMBL" id="JRNT01000036">
    <property type="protein sequence ID" value="KGF46552.1"/>
    <property type="molecule type" value="Genomic_DNA"/>
</dbReference>
<name>A0A096BUY1_9FIRM</name>
<dbReference type="InterPro" id="IPR048520">
    <property type="entry name" value="LarA_C"/>
</dbReference>
<dbReference type="Pfam" id="PF09861">
    <property type="entry name" value="Lar_N"/>
    <property type="match status" value="1"/>
</dbReference>
<dbReference type="InterPro" id="IPR048068">
    <property type="entry name" value="LarA-like"/>
</dbReference>
<sequence>MKTYSFPYGSTYVDFALDESRVVAELEMTKQPVITNPKEEILKALNHPIDAKPLKELIRPGETVTIIANDATRVANTHVFMPLLIQYLYEIGISDEHITILFALGAHREMTREEMIHEVGETIGERIRLVNSNATKTSDFVYVGTTSFGTPVHLHRCAVEADHIICTGSVVHHFFAGFGGGRKAILPGISSYETIRKNHSLMLHENAVIGQLEGNPIYEDQLEGVAFHPPTFLLNVVLNEHNEFTGIFAGHYITAHKRACEFVDAQNGVVIKERAPIVIASTGGYPKDINIYQTQKTMDNAVKAVQPGGCIILLAECREGSGSAIFDETIHRFHSIQAIEDSVRTEFQIGRHKAYAVTRLMKQAEFLLLSNLTDRYAKEAFFSPVHSMEEALHRANEKMGCDAPIILMPHGAYTVPIVKSKN</sequence>
<dbReference type="Gene3D" id="3.40.50.11440">
    <property type="match status" value="1"/>
</dbReference>
<dbReference type="eggNOG" id="COG3875">
    <property type="taxonomic scope" value="Bacteria"/>
</dbReference>
<dbReference type="RefSeq" id="WP_038153102.1">
    <property type="nucleotide sequence ID" value="NZ_JRNT01000036.1"/>
</dbReference>
<reference evidence="3 4" key="1">
    <citation type="submission" date="2014-07" db="EMBL/GenBank/DDBJ databases">
        <authorList>
            <person name="McCorrison J."/>
            <person name="Sanka R."/>
            <person name="Torralba M."/>
            <person name="Gillis M."/>
            <person name="Haft D.H."/>
            <person name="Methe B."/>
            <person name="Sutton G."/>
            <person name="Nelson K.E."/>
        </authorList>
    </citation>
    <scope>NUCLEOTIDE SEQUENCE [LARGE SCALE GENOMIC DNA]</scope>
    <source>
        <strain evidence="3 4">DNF00314</strain>
    </source>
</reference>
<evidence type="ECO:0000259" key="1">
    <source>
        <dbReference type="Pfam" id="PF09861"/>
    </source>
</evidence>
<evidence type="ECO:0000313" key="4">
    <source>
        <dbReference type="Proteomes" id="UP000029628"/>
    </source>
</evidence>
<dbReference type="InterPro" id="IPR018657">
    <property type="entry name" value="LarA-like_N"/>
</dbReference>
<gene>
    <name evidence="3" type="ORF">HMPREF0872_07905</name>
</gene>
<proteinExistence type="predicted"/>
<dbReference type="AlphaFoldDB" id="A0A096BUY1"/>
<comment type="caution">
    <text evidence="3">The sequence shown here is derived from an EMBL/GenBank/DDBJ whole genome shotgun (WGS) entry which is preliminary data.</text>
</comment>
<keyword evidence="4" id="KW-1185">Reference proteome</keyword>
<dbReference type="Gene3D" id="3.90.226.30">
    <property type="match status" value="1"/>
</dbReference>
<dbReference type="InterPro" id="IPR043166">
    <property type="entry name" value="LarA-like_C"/>
</dbReference>
<organism evidence="3 4">
    <name type="scientific">Veillonella montpellierensis DNF00314</name>
    <dbReference type="NCBI Taxonomy" id="1401067"/>
    <lineage>
        <taxon>Bacteria</taxon>
        <taxon>Bacillati</taxon>
        <taxon>Bacillota</taxon>
        <taxon>Negativicutes</taxon>
        <taxon>Veillonellales</taxon>
        <taxon>Veillonellaceae</taxon>
        <taxon>Veillonella</taxon>
    </lineage>
</organism>
<dbReference type="PANTHER" id="PTHR33171:SF17">
    <property type="entry name" value="LARA-LIKE N-TERMINAL DOMAIN-CONTAINING PROTEIN"/>
    <property type="match status" value="1"/>
</dbReference>
<feature type="domain" description="Lactate racemase C-terminal" evidence="2">
    <location>
        <begin position="272"/>
        <end position="412"/>
    </location>
</feature>
<dbReference type="NCBIfam" id="NF033504">
    <property type="entry name" value="Ni_dep_LarA"/>
    <property type="match status" value="1"/>
</dbReference>
<dbReference type="PANTHER" id="PTHR33171">
    <property type="entry name" value="LAR_N DOMAIN-CONTAINING PROTEIN"/>
    <property type="match status" value="1"/>
</dbReference>
<dbReference type="InterPro" id="IPR047926">
    <property type="entry name" value="Ni_dep_LarA"/>
</dbReference>
<protein>
    <submittedName>
        <fullName evidence="3">Transcriptional regulator</fullName>
    </submittedName>
</protein>
<dbReference type="Pfam" id="PF21113">
    <property type="entry name" value="LarA_C"/>
    <property type="match status" value="1"/>
</dbReference>